<protein>
    <submittedName>
        <fullName evidence="3">Uncharacterized protein</fullName>
    </submittedName>
</protein>
<accession>A0A0L0HGY1</accession>
<keyword evidence="2" id="KW-0732">Signal</keyword>
<dbReference type="AlphaFoldDB" id="A0A0L0HGY1"/>
<dbReference type="VEuPathDB" id="FungiDB:SPPG_09190"/>
<proteinExistence type="predicted"/>
<feature type="region of interest" description="Disordered" evidence="1">
    <location>
        <begin position="77"/>
        <end position="132"/>
    </location>
</feature>
<organism evidence="3 4">
    <name type="scientific">Spizellomyces punctatus (strain DAOM BR117)</name>
    <dbReference type="NCBI Taxonomy" id="645134"/>
    <lineage>
        <taxon>Eukaryota</taxon>
        <taxon>Fungi</taxon>
        <taxon>Fungi incertae sedis</taxon>
        <taxon>Chytridiomycota</taxon>
        <taxon>Chytridiomycota incertae sedis</taxon>
        <taxon>Chytridiomycetes</taxon>
        <taxon>Spizellomycetales</taxon>
        <taxon>Spizellomycetaceae</taxon>
        <taxon>Spizellomyces</taxon>
    </lineage>
</organism>
<evidence type="ECO:0000256" key="1">
    <source>
        <dbReference type="SAM" id="MobiDB-lite"/>
    </source>
</evidence>
<feature type="compositionally biased region" description="Polar residues" evidence="1">
    <location>
        <begin position="109"/>
        <end position="129"/>
    </location>
</feature>
<dbReference type="InParanoid" id="A0A0L0HGY1"/>
<feature type="signal peptide" evidence="2">
    <location>
        <begin position="1"/>
        <end position="24"/>
    </location>
</feature>
<dbReference type="Proteomes" id="UP000053201">
    <property type="component" value="Unassembled WGS sequence"/>
</dbReference>
<dbReference type="EMBL" id="KQ257456">
    <property type="protein sequence ID" value="KND00059.1"/>
    <property type="molecule type" value="Genomic_DNA"/>
</dbReference>
<keyword evidence="4" id="KW-1185">Reference proteome</keyword>
<sequence length="171" mass="17918">MHFIRTCLFALLSFLISVIPVCQAQQPCDTSKLLSCPLPLVCVPVPIVCVQAPCPASVGRCTPWAEAGLPKTITLITPGSSRPSPTDNTKPGETLTFPTAMPTAILPSGSPSASTTRDASGEAPTTTSRGRPLVTAVVESGVKRYEAPVNMFMAAILGTLLLMGVPRQIIM</sequence>
<name>A0A0L0HGY1_SPIPD</name>
<evidence type="ECO:0000313" key="4">
    <source>
        <dbReference type="Proteomes" id="UP000053201"/>
    </source>
</evidence>
<evidence type="ECO:0000256" key="2">
    <source>
        <dbReference type="SAM" id="SignalP"/>
    </source>
</evidence>
<evidence type="ECO:0000313" key="3">
    <source>
        <dbReference type="EMBL" id="KND00059.1"/>
    </source>
</evidence>
<feature type="chain" id="PRO_5005539973" evidence="2">
    <location>
        <begin position="25"/>
        <end position="171"/>
    </location>
</feature>
<gene>
    <name evidence="3" type="ORF">SPPG_09190</name>
</gene>
<feature type="compositionally biased region" description="Polar residues" evidence="1">
    <location>
        <begin position="77"/>
        <end position="91"/>
    </location>
</feature>
<dbReference type="GeneID" id="27692315"/>
<dbReference type="RefSeq" id="XP_016608098.1">
    <property type="nucleotide sequence ID" value="XM_016757347.1"/>
</dbReference>
<reference evidence="3 4" key="1">
    <citation type="submission" date="2009-08" db="EMBL/GenBank/DDBJ databases">
        <title>The Genome Sequence of Spizellomyces punctatus strain DAOM BR117.</title>
        <authorList>
            <consortium name="The Broad Institute Genome Sequencing Platform"/>
            <person name="Russ C."/>
            <person name="Cuomo C."/>
            <person name="Shea T."/>
            <person name="Young S.K."/>
            <person name="Zeng Q."/>
            <person name="Koehrsen M."/>
            <person name="Haas B."/>
            <person name="Borodovsky M."/>
            <person name="Guigo R."/>
            <person name="Alvarado L."/>
            <person name="Berlin A."/>
            <person name="Bochicchio J."/>
            <person name="Borenstein D."/>
            <person name="Chapman S."/>
            <person name="Chen Z."/>
            <person name="Engels R."/>
            <person name="Freedman E."/>
            <person name="Gellesch M."/>
            <person name="Goldberg J."/>
            <person name="Griggs A."/>
            <person name="Gujja S."/>
            <person name="Heiman D."/>
            <person name="Hepburn T."/>
            <person name="Howarth C."/>
            <person name="Jen D."/>
            <person name="Larson L."/>
            <person name="Lewis B."/>
            <person name="Mehta T."/>
            <person name="Park D."/>
            <person name="Pearson M."/>
            <person name="Roberts A."/>
            <person name="Saif S."/>
            <person name="Shenoy N."/>
            <person name="Sisk P."/>
            <person name="Stolte C."/>
            <person name="Sykes S."/>
            <person name="Thomson T."/>
            <person name="Walk T."/>
            <person name="White J."/>
            <person name="Yandava C."/>
            <person name="Burger G."/>
            <person name="Gray M.W."/>
            <person name="Holland P.W.H."/>
            <person name="King N."/>
            <person name="Lang F.B.F."/>
            <person name="Roger A.J."/>
            <person name="Ruiz-Trillo I."/>
            <person name="Lander E."/>
            <person name="Nusbaum C."/>
        </authorList>
    </citation>
    <scope>NUCLEOTIDE SEQUENCE [LARGE SCALE GENOMIC DNA]</scope>
    <source>
        <strain evidence="3 4">DAOM BR117</strain>
    </source>
</reference>